<evidence type="ECO:0000313" key="2">
    <source>
        <dbReference type="EMBL" id="ELP84975.1"/>
    </source>
</evidence>
<evidence type="ECO:0000256" key="1">
    <source>
        <dbReference type="SAM" id="MobiDB-lite"/>
    </source>
</evidence>
<dbReference type="Pfam" id="PF06677">
    <property type="entry name" value="Auto_anti-p27"/>
    <property type="match status" value="1"/>
</dbReference>
<sequence length="196" mass="22533">MSMDQVSNLLGKYLLQGWTMLQASCHVHPTVPLMRERGGKKCICVLCNDRYYIEDGESLLMYITKKEEKGEAKEQEEEKKQKPLESDDVKETSSEEEENKRIFECIQSKFAGVKQQPNKLIEEKEVQQNEENTSSKATQKTNQCKQHQINTQVTSVLNLKIKEVLEQLKNTPATKPKKIRKLADALASLQKCLEMN</sequence>
<keyword evidence="3" id="KW-1185">Reference proteome</keyword>
<dbReference type="AlphaFoldDB" id="A0A0A1TZ24"/>
<dbReference type="PANTHER" id="PTHR16537:SF1">
    <property type="entry name" value="PROTEIN ZNRD2"/>
    <property type="match status" value="1"/>
</dbReference>
<dbReference type="PANTHER" id="PTHR16537">
    <property type="entry name" value="SJOEGREN SYNDROME/SCLERODERMA AUTOANTIGEN 1"/>
    <property type="match status" value="1"/>
</dbReference>
<protein>
    <submittedName>
        <fullName evidence="2">Uncharacterized protein</fullName>
    </submittedName>
</protein>
<dbReference type="RefSeq" id="XP_004184321.1">
    <property type="nucleotide sequence ID" value="XM_004184273.1"/>
</dbReference>
<dbReference type="VEuPathDB" id="AmoebaDB:EIN_310080"/>
<dbReference type="OrthoDB" id="28939at2759"/>
<gene>
    <name evidence="2" type="ORF">EIN_310080</name>
</gene>
<dbReference type="InterPro" id="IPR009563">
    <property type="entry name" value="SSSCA1"/>
</dbReference>
<name>A0A0A1TZ24_ENTIV</name>
<dbReference type="KEGG" id="eiv:EIN_310080"/>
<evidence type="ECO:0000313" key="3">
    <source>
        <dbReference type="Proteomes" id="UP000014680"/>
    </source>
</evidence>
<dbReference type="EMBL" id="KB207092">
    <property type="protein sequence ID" value="ELP84975.1"/>
    <property type="molecule type" value="Genomic_DNA"/>
</dbReference>
<dbReference type="InterPro" id="IPR051888">
    <property type="entry name" value="UPF0148_domain"/>
</dbReference>
<proteinExistence type="predicted"/>
<organism evidence="2 3">
    <name type="scientific">Entamoeba invadens IP1</name>
    <dbReference type="NCBI Taxonomy" id="370355"/>
    <lineage>
        <taxon>Eukaryota</taxon>
        <taxon>Amoebozoa</taxon>
        <taxon>Evosea</taxon>
        <taxon>Archamoebae</taxon>
        <taxon>Mastigamoebida</taxon>
        <taxon>Entamoebidae</taxon>
        <taxon>Entamoeba</taxon>
    </lineage>
</organism>
<feature type="region of interest" description="Disordered" evidence="1">
    <location>
        <begin position="69"/>
        <end position="99"/>
    </location>
</feature>
<dbReference type="GeneID" id="14883942"/>
<dbReference type="Proteomes" id="UP000014680">
    <property type="component" value="Unassembled WGS sequence"/>
</dbReference>
<reference evidence="2 3" key="1">
    <citation type="submission" date="2012-10" db="EMBL/GenBank/DDBJ databases">
        <authorList>
            <person name="Zafar N."/>
            <person name="Inman J."/>
            <person name="Hall N."/>
            <person name="Lorenzi H."/>
            <person name="Caler E."/>
        </authorList>
    </citation>
    <scope>NUCLEOTIDE SEQUENCE [LARGE SCALE GENOMIC DNA]</scope>
    <source>
        <strain evidence="2 3">IP1</strain>
    </source>
</reference>
<accession>A0A0A1TZ24</accession>